<keyword evidence="8" id="KW-1185">Reference proteome</keyword>
<comment type="catalytic activity">
    <reaction evidence="3">
        <text>2 GTP = 3',3'-c-di-GMP + 2 diphosphate</text>
        <dbReference type="Rhea" id="RHEA:24898"/>
        <dbReference type="ChEBI" id="CHEBI:33019"/>
        <dbReference type="ChEBI" id="CHEBI:37565"/>
        <dbReference type="ChEBI" id="CHEBI:58805"/>
        <dbReference type="EC" id="2.7.7.65"/>
    </reaction>
</comment>
<keyword evidence="4" id="KW-0472">Membrane</keyword>
<accession>A0A4Q1JZQ5</accession>
<dbReference type="SMART" id="SM00267">
    <property type="entry name" value="GGDEF"/>
    <property type="match status" value="1"/>
</dbReference>
<reference evidence="7 8" key="1">
    <citation type="submission" date="2019-01" db="EMBL/GenBank/DDBJ databases">
        <title>Pseudoxanthomonas composti sp. nov., isolated from compost.</title>
        <authorList>
            <person name="Yang G."/>
        </authorList>
    </citation>
    <scope>NUCLEOTIDE SEQUENCE [LARGE SCALE GENOMIC DNA]</scope>
    <source>
        <strain evidence="7 8">GSS15</strain>
    </source>
</reference>
<name>A0A4Q1JZQ5_9GAMM</name>
<comment type="caution">
    <text evidence="7">The sequence shown here is derived from an EMBL/GenBank/DDBJ whole genome shotgun (WGS) entry which is preliminary data.</text>
</comment>
<evidence type="ECO:0000256" key="5">
    <source>
        <dbReference type="SAM" id="SignalP"/>
    </source>
</evidence>
<comment type="cofactor">
    <cofactor evidence="1">
        <name>Mg(2+)</name>
        <dbReference type="ChEBI" id="CHEBI:18420"/>
    </cofactor>
</comment>
<dbReference type="PROSITE" id="PS50887">
    <property type="entry name" value="GGDEF"/>
    <property type="match status" value="1"/>
</dbReference>
<organism evidence="7 8">
    <name type="scientific">Pseudoxanthomonas composti</name>
    <dbReference type="NCBI Taxonomy" id="2137479"/>
    <lineage>
        <taxon>Bacteria</taxon>
        <taxon>Pseudomonadati</taxon>
        <taxon>Pseudomonadota</taxon>
        <taxon>Gammaproteobacteria</taxon>
        <taxon>Lysobacterales</taxon>
        <taxon>Lysobacteraceae</taxon>
        <taxon>Pseudoxanthomonas</taxon>
    </lineage>
</organism>
<sequence length="1026" mass="112576">MRRILAMWGLLCFAVCGVAGGRPGPAPAAIDLSDLGAPSFTSFGPRDGLPHAVLLDVLTDREGFVWAASPNGLYRYDGRLWSAPEDPVMRRAVDSLWLDRDGVLWAALRDAGVAHLQAGRWQVEDLSTGMPSQQVRRLQETLDAQGRWQLHALTWDRGVMTRRQGRWQADADNASLPPGPVLSMAQTRQLGAPLRQWLGTGSEGLWYRDAGTTGWQRMHIEGIDVAQIEFLHVTGEGEHEALWISAFGVGLLKLDARGLQRWQAGPGALPTNDLYDLASTPSTDADPVLWVSTRAGLVRLHGEHLEVFDRRHGLPANAVRGLQMWTSPAGNPVLWLATESGIARTVLDASAWSTASLMGARSTGVFAALVEPDDHGGERLWVGASEDGLALYQGHRWQRFTAQSGALPFPSVSLLKFTQDGAGHRQRWLGLGNGDLLRIHDGPRLAREATPWPRVPGNSVLDVLVRQAEGQEERWVGTRQSGLYRWRNGQWTQIQLEGIQGQWRIDQLVNQRDAQGHDWLWVTTNQGLLRFDGQHWQVLGRESGLPDSNLLGATLLDDAAGRPVLWLGSTSVGAIRMDVTDPAHPHVLGDRLPPAPDSTVYSALRDSRGRIYLCTNNGVQRLTPQGAGYRSQVFTRREGMLHDECNTHGQSIDAQDRYWVGTLGGLTVYDPRHETLPTEPKPLRLTARWIDGQRVPGTSLQVPAGAREVDVDYALLSWDRESESRFRSQLIGAEDQPGPWTAQSRRSFSNLPAGRYRLRVEARDHAGTPSTPLEVDIHVQGHWWQHPWVWGMAAVGLVLAGYGLSLLRTRHLRARQAELEAHVIERTTALAAANQRLVELSYVDSLTGLANRRQLMELLEAQSRQSSPRSLALILMDVDHFKALNDAHGHLAGDQALRRLAATLRHCADDQALVARYGGEEFACVLQDANLGQALAMAERIRAGVAASRVAIPGETPPVCVTISAGVAVAVLARQEDVDALLRCADEALYRAKHEGRNRVRAQVMPAAAAAASPGPVATAPEPDGR</sequence>
<dbReference type="Gene3D" id="3.30.70.270">
    <property type="match status" value="1"/>
</dbReference>
<dbReference type="EMBL" id="SAWZ01000001">
    <property type="protein sequence ID" value="RXR08637.1"/>
    <property type="molecule type" value="Genomic_DNA"/>
</dbReference>
<dbReference type="Pfam" id="PF00990">
    <property type="entry name" value="GGDEF"/>
    <property type="match status" value="1"/>
</dbReference>
<dbReference type="InterPro" id="IPR015943">
    <property type="entry name" value="WD40/YVTN_repeat-like_dom_sf"/>
</dbReference>
<evidence type="ECO:0000313" key="8">
    <source>
        <dbReference type="Proteomes" id="UP000289784"/>
    </source>
</evidence>
<evidence type="ECO:0000256" key="2">
    <source>
        <dbReference type="ARBA" id="ARBA00012528"/>
    </source>
</evidence>
<evidence type="ECO:0000313" key="7">
    <source>
        <dbReference type="EMBL" id="RXR08637.1"/>
    </source>
</evidence>
<dbReference type="Proteomes" id="UP000289784">
    <property type="component" value="Unassembled WGS sequence"/>
</dbReference>
<dbReference type="GO" id="GO:0005886">
    <property type="term" value="C:plasma membrane"/>
    <property type="evidence" value="ECO:0007669"/>
    <property type="project" value="TreeGrafter"/>
</dbReference>
<dbReference type="Gene3D" id="2.60.40.10">
    <property type="entry name" value="Immunoglobulins"/>
    <property type="match status" value="1"/>
</dbReference>
<dbReference type="OrthoDB" id="176203at2"/>
<dbReference type="FunFam" id="3.30.70.270:FF:000001">
    <property type="entry name" value="Diguanylate cyclase domain protein"/>
    <property type="match status" value="1"/>
</dbReference>
<dbReference type="PANTHER" id="PTHR45138">
    <property type="entry name" value="REGULATORY COMPONENTS OF SENSORY TRANSDUCTION SYSTEM"/>
    <property type="match status" value="1"/>
</dbReference>
<evidence type="ECO:0000256" key="4">
    <source>
        <dbReference type="SAM" id="Phobius"/>
    </source>
</evidence>
<evidence type="ECO:0000256" key="3">
    <source>
        <dbReference type="ARBA" id="ARBA00034247"/>
    </source>
</evidence>
<gene>
    <name evidence="7" type="ORF">EPA99_02105</name>
</gene>
<dbReference type="Gene3D" id="2.130.10.10">
    <property type="entry name" value="YVTN repeat-like/Quinoprotein amine dehydrogenase"/>
    <property type="match status" value="2"/>
</dbReference>
<dbReference type="InterPro" id="IPR043128">
    <property type="entry name" value="Rev_trsase/Diguanyl_cyclase"/>
</dbReference>
<dbReference type="GO" id="GO:0052621">
    <property type="term" value="F:diguanylate cyclase activity"/>
    <property type="evidence" value="ECO:0007669"/>
    <property type="project" value="UniProtKB-EC"/>
</dbReference>
<feature type="signal peptide" evidence="5">
    <location>
        <begin position="1"/>
        <end position="28"/>
    </location>
</feature>
<protein>
    <recommendedName>
        <fullName evidence="2">diguanylate cyclase</fullName>
        <ecNumber evidence="2">2.7.7.65</ecNumber>
    </recommendedName>
</protein>
<dbReference type="InterPro" id="IPR029787">
    <property type="entry name" value="Nucleotide_cyclase"/>
</dbReference>
<dbReference type="SUPFAM" id="SSF55073">
    <property type="entry name" value="Nucleotide cyclase"/>
    <property type="match status" value="1"/>
</dbReference>
<dbReference type="AlphaFoldDB" id="A0A4Q1JZQ5"/>
<feature type="chain" id="PRO_5020389967" description="diguanylate cyclase" evidence="5">
    <location>
        <begin position="29"/>
        <end position="1026"/>
    </location>
</feature>
<dbReference type="GO" id="GO:1902201">
    <property type="term" value="P:negative regulation of bacterial-type flagellum-dependent cell motility"/>
    <property type="evidence" value="ECO:0007669"/>
    <property type="project" value="TreeGrafter"/>
</dbReference>
<feature type="transmembrane region" description="Helical" evidence="4">
    <location>
        <begin position="788"/>
        <end position="807"/>
    </location>
</feature>
<dbReference type="EC" id="2.7.7.65" evidence="2"/>
<dbReference type="NCBIfam" id="TIGR00254">
    <property type="entry name" value="GGDEF"/>
    <property type="match status" value="1"/>
</dbReference>
<keyword evidence="4" id="KW-1133">Transmembrane helix</keyword>
<evidence type="ECO:0000259" key="6">
    <source>
        <dbReference type="PROSITE" id="PS50887"/>
    </source>
</evidence>
<dbReference type="InterPro" id="IPR000160">
    <property type="entry name" value="GGDEF_dom"/>
</dbReference>
<feature type="domain" description="GGDEF" evidence="6">
    <location>
        <begin position="869"/>
        <end position="1005"/>
    </location>
</feature>
<dbReference type="CDD" id="cd01949">
    <property type="entry name" value="GGDEF"/>
    <property type="match status" value="1"/>
</dbReference>
<dbReference type="PANTHER" id="PTHR45138:SF9">
    <property type="entry name" value="DIGUANYLATE CYCLASE DGCM-RELATED"/>
    <property type="match status" value="1"/>
</dbReference>
<dbReference type="RefSeq" id="WP_129469528.1">
    <property type="nucleotide sequence ID" value="NZ_SAWZ01000001.1"/>
</dbReference>
<proteinExistence type="predicted"/>
<keyword evidence="5" id="KW-0732">Signal</keyword>
<dbReference type="SUPFAM" id="SSF63829">
    <property type="entry name" value="Calcium-dependent phosphotriesterase"/>
    <property type="match status" value="1"/>
</dbReference>
<keyword evidence="4" id="KW-0812">Transmembrane</keyword>
<dbReference type="GO" id="GO:0043709">
    <property type="term" value="P:cell adhesion involved in single-species biofilm formation"/>
    <property type="evidence" value="ECO:0007669"/>
    <property type="project" value="TreeGrafter"/>
</dbReference>
<dbReference type="InterPro" id="IPR050469">
    <property type="entry name" value="Diguanylate_Cyclase"/>
</dbReference>
<evidence type="ECO:0000256" key="1">
    <source>
        <dbReference type="ARBA" id="ARBA00001946"/>
    </source>
</evidence>
<dbReference type="InterPro" id="IPR013783">
    <property type="entry name" value="Ig-like_fold"/>
</dbReference>